<sequence>MKTIIKAMCLLTISIFCTTQLFPQSNSFFTSRIKGKNCEYNVQKNTYSSSITISNVNNTWGTDKFPGHVLDYGQGMTSKDDYVKIYKILKNSLDTKDFGKLLDSEKFQTRNFKIRDKKAREKLQEMTMLCVYVVYYPSGEVFEVYFGLSGKILQAISPDYYCEIEKQIKEKIQLEKLRKIDIKAHLLCRYEYHFNDLDSKEFDGEKVILSNIK</sequence>
<evidence type="ECO:0000313" key="1">
    <source>
        <dbReference type="EMBL" id="MPM59391.1"/>
    </source>
</evidence>
<name>A0A645B491_9ZZZZ</name>
<protein>
    <submittedName>
        <fullName evidence="1">Uncharacterized protein</fullName>
    </submittedName>
</protein>
<accession>A0A645B491</accession>
<proteinExistence type="predicted"/>
<dbReference type="AlphaFoldDB" id="A0A645B491"/>
<comment type="caution">
    <text evidence="1">The sequence shown here is derived from an EMBL/GenBank/DDBJ whole genome shotgun (WGS) entry which is preliminary data.</text>
</comment>
<reference evidence="1" key="1">
    <citation type="submission" date="2019-08" db="EMBL/GenBank/DDBJ databases">
        <authorList>
            <person name="Kucharzyk K."/>
            <person name="Murdoch R.W."/>
            <person name="Higgins S."/>
            <person name="Loffler F."/>
        </authorList>
    </citation>
    <scope>NUCLEOTIDE SEQUENCE</scope>
</reference>
<gene>
    <name evidence="1" type="ORF">SDC9_106233</name>
</gene>
<dbReference type="EMBL" id="VSSQ01017268">
    <property type="protein sequence ID" value="MPM59391.1"/>
    <property type="molecule type" value="Genomic_DNA"/>
</dbReference>
<organism evidence="1">
    <name type="scientific">bioreactor metagenome</name>
    <dbReference type="NCBI Taxonomy" id="1076179"/>
    <lineage>
        <taxon>unclassified sequences</taxon>
        <taxon>metagenomes</taxon>
        <taxon>ecological metagenomes</taxon>
    </lineage>
</organism>